<protein>
    <submittedName>
        <fullName evidence="2">Uncharacterized protein</fullName>
    </submittedName>
</protein>
<organism evidence="2">
    <name type="scientific">Myoviridae sp. ctXwe21</name>
    <dbReference type="NCBI Taxonomy" id="2825123"/>
    <lineage>
        <taxon>Viruses</taxon>
        <taxon>Duplodnaviria</taxon>
        <taxon>Heunggongvirae</taxon>
        <taxon>Uroviricota</taxon>
        <taxon>Caudoviricetes</taxon>
    </lineage>
</organism>
<reference evidence="2" key="1">
    <citation type="journal article" date="2021" name="Proc. Natl. Acad. Sci. U.S.A.">
        <title>A Catalog of Tens of Thousands of Viruses from Human Metagenomes Reveals Hidden Associations with Chronic Diseases.</title>
        <authorList>
            <person name="Tisza M.J."/>
            <person name="Buck C.B."/>
        </authorList>
    </citation>
    <scope>NUCLEOTIDE SEQUENCE</scope>
    <source>
        <strain evidence="2">CtXwe21</strain>
    </source>
</reference>
<feature type="compositionally biased region" description="Basic and acidic residues" evidence="1">
    <location>
        <begin position="197"/>
        <end position="211"/>
    </location>
</feature>
<accession>A0A8S5PXQ5</accession>
<dbReference type="EMBL" id="BK015537">
    <property type="protein sequence ID" value="DAE11822.1"/>
    <property type="molecule type" value="Genomic_DNA"/>
</dbReference>
<feature type="region of interest" description="Disordered" evidence="1">
    <location>
        <begin position="71"/>
        <end position="90"/>
    </location>
</feature>
<evidence type="ECO:0000256" key="1">
    <source>
        <dbReference type="SAM" id="MobiDB-lite"/>
    </source>
</evidence>
<sequence>MEKEQILSELTTRLGQTSLSSQTLMKYIELNPLAEGTEPDDAYYSKATSFLQGMQGQYNHDVATQVESFKKNYKPQQSSPDSGGGAGDNVLADKLKEMENEILLLKEEREAEKNAASIHDLKVQSTDLLKSQIENGGKNICNDEILNIAISDVKITKDMEVEEIVSCAKRNYEKRYKAIFGNGASPSINQYAETGEEQAKSRREAFKDRLRAQGKLPRKQ</sequence>
<feature type="region of interest" description="Disordered" evidence="1">
    <location>
        <begin position="182"/>
        <end position="220"/>
    </location>
</feature>
<evidence type="ECO:0000313" key="2">
    <source>
        <dbReference type="EMBL" id="DAE11822.1"/>
    </source>
</evidence>
<name>A0A8S5PXQ5_9CAUD</name>
<proteinExistence type="predicted"/>